<organism evidence="1 2">
    <name type="scientific">Nocardiopsis alborubida</name>
    <dbReference type="NCBI Taxonomy" id="146802"/>
    <lineage>
        <taxon>Bacteria</taxon>
        <taxon>Bacillati</taxon>
        <taxon>Actinomycetota</taxon>
        <taxon>Actinomycetes</taxon>
        <taxon>Streptosporangiales</taxon>
        <taxon>Nocardiopsidaceae</taxon>
        <taxon>Nocardiopsis</taxon>
    </lineage>
</organism>
<keyword evidence="2" id="KW-1185">Reference proteome</keyword>
<protein>
    <submittedName>
        <fullName evidence="1">Uncharacterized protein</fullName>
    </submittedName>
</protein>
<comment type="caution">
    <text evidence="1">The sequence shown here is derived from an EMBL/GenBank/DDBJ whole genome shotgun (WGS) entry which is preliminary data.</text>
</comment>
<gene>
    <name evidence="1" type="ORF">HGB44_28860</name>
</gene>
<dbReference type="Proteomes" id="UP000553209">
    <property type="component" value="Unassembled WGS sequence"/>
</dbReference>
<evidence type="ECO:0000313" key="2">
    <source>
        <dbReference type="Proteomes" id="UP000553209"/>
    </source>
</evidence>
<name>A0A7X6RTQ3_9ACTN</name>
<dbReference type="EMBL" id="JAAXPG010000041">
    <property type="protein sequence ID" value="NKZ01648.1"/>
    <property type="molecule type" value="Genomic_DNA"/>
</dbReference>
<evidence type="ECO:0000313" key="1">
    <source>
        <dbReference type="EMBL" id="NKZ01648.1"/>
    </source>
</evidence>
<dbReference type="RefSeq" id="WP_061082642.1">
    <property type="nucleotide sequence ID" value="NZ_JAAXPG010000041.1"/>
</dbReference>
<proteinExistence type="predicted"/>
<sequence>MTGRVFLGGPISVPVTPDYVAEAPDLRAFVEREAEHSAYHLVHLSVSFRSAPGLPRLYTSSVELRLSSPSKVRAPVAWSMSPLRVSDVSQTERTFSLGPELKFQDVEMTVGGYEASTSRTRAVPFLLGVRELREDPGWEFTRTRTMSLDGSHRLVLVVRSDRTAPTGVTVTVRASTRGNLLRRYKSALPKPLTLTAVL</sequence>
<accession>A0A7X6RTQ3</accession>
<reference evidence="1 2" key="1">
    <citation type="submission" date="2020-04" db="EMBL/GenBank/DDBJ databases">
        <title>MicrobeNet Type strains.</title>
        <authorList>
            <person name="Nicholson A.C."/>
        </authorList>
    </citation>
    <scope>NUCLEOTIDE SEQUENCE [LARGE SCALE GENOMIC DNA]</scope>
    <source>
        <strain evidence="1 2">ATCC 23612</strain>
    </source>
</reference>
<dbReference type="AlphaFoldDB" id="A0A7X6RTQ3"/>